<comment type="similarity">
    <text evidence="2 5">Belongs to the aldose epimerase family.</text>
</comment>
<dbReference type="Pfam" id="PF01263">
    <property type="entry name" value="Aldose_epim"/>
    <property type="match status" value="1"/>
</dbReference>
<dbReference type="InterPro" id="IPR014718">
    <property type="entry name" value="GH-type_carb-bd"/>
</dbReference>
<dbReference type="InterPro" id="IPR047215">
    <property type="entry name" value="Galactose_mutarotase-like"/>
</dbReference>
<evidence type="ECO:0000256" key="4">
    <source>
        <dbReference type="ARBA" id="ARBA00023277"/>
    </source>
</evidence>
<dbReference type="SUPFAM" id="SSF74650">
    <property type="entry name" value="Galactose mutarotase-like"/>
    <property type="match status" value="1"/>
</dbReference>
<comment type="pathway">
    <text evidence="1 5">Carbohydrate metabolism; hexose metabolism.</text>
</comment>
<protein>
    <recommendedName>
        <fullName evidence="5">Aldose 1-epimerase</fullName>
        <ecNumber evidence="5">5.1.3.3</ecNumber>
    </recommendedName>
</protein>
<comment type="caution">
    <text evidence="6">The sequence shown here is derived from an EMBL/GenBank/DDBJ whole genome shotgun (WGS) entry which is preliminary data.</text>
</comment>
<dbReference type="Proteomes" id="UP001524587">
    <property type="component" value="Unassembled WGS sequence"/>
</dbReference>
<proteinExistence type="inferred from homology"/>
<sequence length="361" mass="38886">MVRSPSADISPFGTLPDGAAVTSVILRNGSGLEARVLSFGATLQALHVPDRTGRSADIVLGYATASDYQTKPQYFGATIGRFGNRIGGGRFSLDGRAYRIPATDGAEALHGGERGFDVRLWEIDSVSEPGEPASVTLRRVSPDGEEGFPGTLEVRATYSLGEDGLELSYEASTDAPTVINLTNHSFFNLSGEASGRSALEHRLTLQADRITAVGPTMIPTGVLMPVDGTALDFRAPRRIADRVRDASEQQIALGRGYDHNYVLRDAPAESPLPAARLEDPVSGRVLEVLTTEPGVQFYSGNFLDGTIAGKSGLLYRQDDGLCLETQHFPDSPNHPHFPSTRLDPGRVFRSRTVWRFSTMPA</sequence>
<dbReference type="PANTHER" id="PTHR10091:SF0">
    <property type="entry name" value="GALACTOSE MUTAROTASE"/>
    <property type="match status" value="1"/>
</dbReference>
<gene>
    <name evidence="6" type="ORF">NFI95_08845</name>
</gene>
<reference evidence="6 7" key="1">
    <citation type="submission" date="2022-06" db="EMBL/GenBank/DDBJ databases">
        <title>Endosaccharibacter gen. nov., sp. nov., endophytic bacteria isolated from sugarcane.</title>
        <authorList>
            <person name="Pitiwittayakul N."/>
            <person name="Yukphan P."/>
            <person name="Charoenyingcharoen P."/>
            <person name="Tanasupawat S."/>
        </authorList>
    </citation>
    <scope>NUCLEOTIDE SEQUENCE [LARGE SCALE GENOMIC DNA]</scope>
    <source>
        <strain evidence="6 7">KSS8</strain>
    </source>
</reference>
<dbReference type="CDD" id="cd09019">
    <property type="entry name" value="galactose_mutarotase_like"/>
    <property type="match status" value="1"/>
</dbReference>
<keyword evidence="7" id="KW-1185">Reference proteome</keyword>
<dbReference type="InterPro" id="IPR011013">
    <property type="entry name" value="Gal_mutarotase_sf_dom"/>
</dbReference>
<evidence type="ECO:0000256" key="3">
    <source>
        <dbReference type="ARBA" id="ARBA00023235"/>
    </source>
</evidence>
<comment type="catalytic activity">
    <reaction evidence="5">
        <text>alpha-D-glucose = beta-D-glucose</text>
        <dbReference type="Rhea" id="RHEA:10264"/>
        <dbReference type="ChEBI" id="CHEBI:15903"/>
        <dbReference type="ChEBI" id="CHEBI:17925"/>
        <dbReference type="EC" id="5.1.3.3"/>
    </reaction>
</comment>
<evidence type="ECO:0000313" key="7">
    <source>
        <dbReference type="Proteomes" id="UP001524587"/>
    </source>
</evidence>
<dbReference type="InterPro" id="IPR015443">
    <property type="entry name" value="Aldose_1-epimerase"/>
</dbReference>
<dbReference type="EMBL" id="JAMSKV010000006">
    <property type="protein sequence ID" value="MCQ8278557.1"/>
    <property type="molecule type" value="Genomic_DNA"/>
</dbReference>
<dbReference type="InterPro" id="IPR008183">
    <property type="entry name" value="Aldose_1/G6P_1-epimerase"/>
</dbReference>
<dbReference type="PANTHER" id="PTHR10091">
    <property type="entry name" value="ALDOSE-1-EPIMERASE"/>
    <property type="match status" value="1"/>
</dbReference>
<dbReference type="RefSeq" id="WP_422864036.1">
    <property type="nucleotide sequence ID" value="NZ_JAMSKV010000006.1"/>
</dbReference>
<dbReference type="PIRSF" id="PIRSF005096">
    <property type="entry name" value="GALM"/>
    <property type="match status" value="1"/>
</dbReference>
<evidence type="ECO:0000313" key="6">
    <source>
        <dbReference type="EMBL" id="MCQ8278557.1"/>
    </source>
</evidence>
<dbReference type="Gene3D" id="2.70.98.10">
    <property type="match status" value="1"/>
</dbReference>
<dbReference type="NCBIfam" id="NF008277">
    <property type="entry name" value="PRK11055.1"/>
    <property type="match status" value="1"/>
</dbReference>
<evidence type="ECO:0000256" key="1">
    <source>
        <dbReference type="ARBA" id="ARBA00005028"/>
    </source>
</evidence>
<keyword evidence="4 5" id="KW-0119">Carbohydrate metabolism</keyword>
<organism evidence="6 7">
    <name type="scientific">Endosaccharibacter trunci</name>
    <dbReference type="NCBI Taxonomy" id="2812733"/>
    <lineage>
        <taxon>Bacteria</taxon>
        <taxon>Pseudomonadati</taxon>
        <taxon>Pseudomonadota</taxon>
        <taxon>Alphaproteobacteria</taxon>
        <taxon>Acetobacterales</taxon>
        <taxon>Acetobacteraceae</taxon>
        <taxon>Endosaccharibacter</taxon>
    </lineage>
</organism>
<dbReference type="EC" id="5.1.3.3" evidence="5"/>
<evidence type="ECO:0000256" key="5">
    <source>
        <dbReference type="PIRNR" id="PIRNR005096"/>
    </source>
</evidence>
<keyword evidence="3 5" id="KW-0413">Isomerase</keyword>
<accession>A0ABT1W6Q2</accession>
<name>A0ABT1W6Q2_9PROT</name>
<evidence type="ECO:0000256" key="2">
    <source>
        <dbReference type="ARBA" id="ARBA00006206"/>
    </source>
</evidence>